<reference evidence="2 3" key="1">
    <citation type="submission" date="2016-02" db="EMBL/GenBank/DDBJ databases">
        <title>Genome analysis of coral dinoflagellate symbionts highlights evolutionary adaptations to a symbiotic lifestyle.</title>
        <authorList>
            <person name="Aranda M."/>
            <person name="Li Y."/>
            <person name="Liew Y.J."/>
            <person name="Baumgarten S."/>
            <person name="Simakov O."/>
            <person name="Wilson M."/>
            <person name="Piel J."/>
            <person name="Ashoor H."/>
            <person name="Bougouffa S."/>
            <person name="Bajic V.B."/>
            <person name="Ryu T."/>
            <person name="Ravasi T."/>
            <person name="Bayer T."/>
            <person name="Micklem G."/>
            <person name="Kim H."/>
            <person name="Bhak J."/>
            <person name="Lajeunesse T.C."/>
            <person name="Voolstra C.R."/>
        </authorList>
    </citation>
    <scope>NUCLEOTIDE SEQUENCE [LARGE SCALE GENOMIC DNA]</scope>
    <source>
        <strain evidence="2 3">CCMP2467</strain>
    </source>
</reference>
<feature type="compositionally biased region" description="Basic and acidic residues" evidence="1">
    <location>
        <begin position="183"/>
        <end position="195"/>
    </location>
</feature>
<keyword evidence="3" id="KW-1185">Reference proteome</keyword>
<dbReference type="EMBL" id="LSRX01001108">
    <property type="protein sequence ID" value="OLP83557.1"/>
    <property type="molecule type" value="Genomic_DNA"/>
</dbReference>
<feature type="compositionally biased region" description="Basic and acidic residues" evidence="1">
    <location>
        <begin position="259"/>
        <end position="274"/>
    </location>
</feature>
<comment type="caution">
    <text evidence="2">The sequence shown here is derived from an EMBL/GenBank/DDBJ whole genome shotgun (WGS) entry which is preliminary data.</text>
</comment>
<protein>
    <submittedName>
        <fullName evidence="2">Uncharacterized protein</fullName>
    </submittedName>
</protein>
<feature type="region of interest" description="Disordered" evidence="1">
    <location>
        <begin position="159"/>
        <end position="278"/>
    </location>
</feature>
<evidence type="ECO:0000313" key="3">
    <source>
        <dbReference type="Proteomes" id="UP000186817"/>
    </source>
</evidence>
<feature type="region of interest" description="Disordered" evidence="1">
    <location>
        <begin position="381"/>
        <end position="403"/>
    </location>
</feature>
<evidence type="ECO:0000256" key="1">
    <source>
        <dbReference type="SAM" id="MobiDB-lite"/>
    </source>
</evidence>
<dbReference type="OrthoDB" id="10326075at2759"/>
<feature type="compositionally biased region" description="Basic and acidic residues" evidence="1">
    <location>
        <begin position="218"/>
        <end position="241"/>
    </location>
</feature>
<name>A0A1Q9CL24_SYMMI</name>
<organism evidence="2 3">
    <name type="scientific">Symbiodinium microadriaticum</name>
    <name type="common">Dinoflagellate</name>
    <name type="synonym">Zooxanthella microadriatica</name>
    <dbReference type="NCBI Taxonomy" id="2951"/>
    <lineage>
        <taxon>Eukaryota</taxon>
        <taxon>Sar</taxon>
        <taxon>Alveolata</taxon>
        <taxon>Dinophyceae</taxon>
        <taxon>Suessiales</taxon>
        <taxon>Symbiodiniaceae</taxon>
        <taxon>Symbiodinium</taxon>
    </lineage>
</organism>
<dbReference type="Proteomes" id="UP000186817">
    <property type="component" value="Unassembled WGS sequence"/>
</dbReference>
<feature type="compositionally biased region" description="Basic and acidic residues" evidence="1">
    <location>
        <begin position="388"/>
        <end position="403"/>
    </location>
</feature>
<dbReference type="AlphaFoldDB" id="A0A1Q9CL24"/>
<evidence type="ECO:0000313" key="2">
    <source>
        <dbReference type="EMBL" id="OLP83557.1"/>
    </source>
</evidence>
<proteinExistence type="predicted"/>
<gene>
    <name evidence="2" type="ORF">AK812_SmicGene35679</name>
</gene>
<sequence length="765" mass="85100">MALMWRSTWYGSGVNQGKDDRQHRDWKSLRRTLMGALGLVDGGDLQSMKRTGLGTTVLSSALMEAIWQRGDHDYLMEAENFFVELDLLVDVDRCRSDELTAEAHALIRWMEAGLWEEFIDHLEGLVGESQQVGDARGQPTMSPEEREVWWQWAERFAPPRQQPRSRSRSPLRDQESDTSSLMDKGRGRPSPKREANPASRRPREDDDEREPGGGRGGRWRERARDDGRRRVLPRSRSERVAARMTGRASGSHEGGGRACTREVRHLTPRGDGRRSPAMSMGDATCFWLHTMGLRNGTATDDQRALDPSRHSGRVDAIMGVRPEDLVMVMAALMRTLAMLVVESSQLMMMRVQQQPSHEGDEEVEVTAEEEGDEEIWMQTDLSGPVKRQRTEEQLAEDEHQEKLHREAEQRLAENQQDAREAEELEQARQDEVLWEQHRAALYRAWEEWEVANFVPAPPRRLRAIVRLTQGSSSEQMVCSVPLSRGSPVELAVTLHEQVPTTAVPEPNRADQVEANHMAGYDRWRSGGLSDGQVEAQFGADMLAMFVAQRLVEEDLNEALQKNPQLAAAVETAKKEQQVAAPVADAAAQGLPSGAVPPAALPPSALPPSVVEAEADPKTEALQAKVGDLQATVQQLEAQLQKDYLKEAPPPPLQTLGLPPGVPTPSALAAAPAPAGVTLRLPFEPLPYDSPTDGCIPLEKKYHEQTHSKSLTPGQQNWAPLIQEAFAQLEVKRATRKVFGITTTLCWTDHANLTRAQSSDIGSDQK</sequence>
<accession>A0A1Q9CL24</accession>